<evidence type="ECO:0000256" key="2">
    <source>
        <dbReference type="ARBA" id="ARBA00007878"/>
    </source>
</evidence>
<dbReference type="InterPro" id="IPR005835">
    <property type="entry name" value="NTP_transferase_dom"/>
</dbReference>
<dbReference type="GO" id="GO:0031369">
    <property type="term" value="F:translation initiation factor binding"/>
    <property type="evidence" value="ECO:0007669"/>
    <property type="project" value="InterPro"/>
</dbReference>
<evidence type="ECO:0000256" key="4">
    <source>
        <dbReference type="ARBA" id="ARBA00022540"/>
    </source>
</evidence>
<evidence type="ECO:0000256" key="1">
    <source>
        <dbReference type="ARBA" id="ARBA00004514"/>
    </source>
</evidence>
<dbReference type="PROSITE" id="PS51363">
    <property type="entry name" value="W2"/>
    <property type="match status" value="1"/>
</dbReference>
<dbReference type="SUPFAM" id="SSF48371">
    <property type="entry name" value="ARM repeat"/>
    <property type="match status" value="1"/>
</dbReference>
<comment type="subunit">
    <text evidence="8">Component of the translation initiation factor 2B (eIF2B) complex which is a heterodecamer of two sets of five different subunits: alpha, beta, gamma, delta and epsilon. Subunits alpha, beta and delta comprise a regulatory subcomplex and subunits epsilon and gamma comprise a catalytic subcomplex. Within the complex, the hexameric regulatory complex resides at the center, with the two heterodimeric catalytic subcomplexes bound on opposite sides.</text>
</comment>
<dbReference type="GO" id="GO:0005851">
    <property type="term" value="C:eukaryotic translation initiation factor 2B complex"/>
    <property type="evidence" value="ECO:0007669"/>
    <property type="project" value="TreeGrafter"/>
</dbReference>
<evidence type="ECO:0000256" key="3">
    <source>
        <dbReference type="ARBA" id="ARBA00022490"/>
    </source>
</evidence>
<keyword evidence="5" id="KW-0648">Protein biosynthesis</keyword>
<dbReference type="InterPro" id="IPR044123">
    <property type="entry name" value="W2_eIF2B_epsilon"/>
</dbReference>
<sequence length="680" mass="76820">MAVEKKKSGAGGSSSSTTLDIKSDDKLQAVVLGDSFDRQFSPITLEKPRTLLPLVNIPLLDYTLEFLASSGIAEIFVFCCAHSEQIKEYIKNSRWSNLPGLSVKTMVGKDCITTGDALRAIYNSHVIQNDFVLISGDVVSNMNLTKALAIHKTRREQDKDNIMTMVFKQASPSHRTRSKQDDSVVGVDSETLQLISFQNSLEKKKVHLPISTFKKHPSVQLRYDLIDCHIDICSPEVLALFNDNFDFTDIRKDFIHDILSSELLDYKLSTYVLQNEYAARVKDLPTYHSVSKDIIHRWTFPMVPDNNFMCNTSYSLSRQMIYKERGVKLLGDCFVGEETVIGFGSQIGESSHISHSIIGRNCVIGKNVKIVGSYIWDNCVIQDNVTITSAVMCCGARALENSTIGKGCIISFNAVIGHDYNVEEFTKISLYENDDSDNEDEDEDASGVAIHLGKDGVGKQWITVDQLELVPRSEVSQEIESESDSDSVCSEVEDYDEVGDVETDYAKFIAEVKETVKRGINEKLLLENIQLEINGLKFAYDRGSLDCLTAILPVLLEVPNIKSITLKEMTSTIQKNISKYAKILSKFSSEEIQLDFIFNIVEFCDENEEYKAAFQSILHSLYENDVISEEAIFEWADETENDEDEENHFYLNKCRQFINWLKEAEEESEDEDDDDEDEDD</sequence>
<evidence type="ECO:0000313" key="11">
    <source>
        <dbReference type="Proteomes" id="UP000695562"/>
    </source>
</evidence>
<dbReference type="InterPro" id="IPR011004">
    <property type="entry name" value="Trimer_LpxA-like_sf"/>
</dbReference>
<dbReference type="SUPFAM" id="SSF51161">
    <property type="entry name" value="Trimeric LpxA-like enzymes"/>
    <property type="match status" value="1"/>
</dbReference>
<evidence type="ECO:0000313" key="10">
    <source>
        <dbReference type="EMBL" id="KAF2071925.1"/>
    </source>
</evidence>
<evidence type="ECO:0000256" key="8">
    <source>
        <dbReference type="ARBA" id="ARBA00046432"/>
    </source>
</evidence>
<evidence type="ECO:0000256" key="5">
    <source>
        <dbReference type="ARBA" id="ARBA00022917"/>
    </source>
</evidence>
<evidence type="ECO:0000256" key="6">
    <source>
        <dbReference type="ARBA" id="ARBA00044144"/>
    </source>
</evidence>
<organism evidence="10 11">
    <name type="scientific">Polysphondylium violaceum</name>
    <dbReference type="NCBI Taxonomy" id="133409"/>
    <lineage>
        <taxon>Eukaryota</taxon>
        <taxon>Amoebozoa</taxon>
        <taxon>Evosea</taxon>
        <taxon>Eumycetozoa</taxon>
        <taxon>Dictyostelia</taxon>
        <taxon>Dictyosteliales</taxon>
        <taxon>Dictyosteliaceae</taxon>
        <taxon>Polysphondylium</taxon>
    </lineage>
</organism>
<dbReference type="Pfam" id="PF02020">
    <property type="entry name" value="W2"/>
    <property type="match status" value="1"/>
</dbReference>
<keyword evidence="11" id="KW-1185">Reference proteome</keyword>
<dbReference type="GO" id="GO:0005829">
    <property type="term" value="C:cytosol"/>
    <property type="evidence" value="ECO:0007669"/>
    <property type="project" value="UniProtKB-SubCell"/>
</dbReference>
<dbReference type="GO" id="GO:0003743">
    <property type="term" value="F:translation initiation factor activity"/>
    <property type="evidence" value="ECO:0007669"/>
    <property type="project" value="UniProtKB-KW"/>
</dbReference>
<dbReference type="PANTHER" id="PTHR45887">
    <property type="entry name" value="TRANSLATION INITIATION FACTOR EIF-2B SUBUNIT EPSILON"/>
    <property type="match status" value="1"/>
</dbReference>
<dbReference type="Pfam" id="PF25084">
    <property type="entry name" value="LbH_EIF2B"/>
    <property type="match status" value="1"/>
</dbReference>
<dbReference type="AlphaFoldDB" id="A0A8J4UY24"/>
<comment type="caution">
    <text evidence="10">The sequence shown here is derived from an EMBL/GenBank/DDBJ whole genome shotgun (WGS) entry which is preliminary data.</text>
</comment>
<proteinExistence type="inferred from homology"/>
<gene>
    <name evidence="10" type="ORF">CYY_006762</name>
</gene>
<dbReference type="Proteomes" id="UP000695562">
    <property type="component" value="Unassembled WGS sequence"/>
</dbReference>
<feature type="domain" description="W2" evidence="9">
    <location>
        <begin position="502"/>
        <end position="671"/>
    </location>
</feature>
<dbReference type="FunFam" id="3.90.550.10:FF:000066">
    <property type="entry name" value="Translation initiation factor eIF-2B subunit epsilon"/>
    <property type="match status" value="1"/>
</dbReference>
<dbReference type="SMART" id="SM00515">
    <property type="entry name" value="eIF5C"/>
    <property type="match status" value="1"/>
</dbReference>
<dbReference type="Gene3D" id="3.90.550.10">
    <property type="entry name" value="Spore Coat Polysaccharide Biosynthesis Protein SpsA, Chain A"/>
    <property type="match status" value="1"/>
</dbReference>
<protein>
    <recommendedName>
        <fullName evidence="6">Translation initiation factor eIF2B subunit epsilon</fullName>
    </recommendedName>
    <alternativeName>
        <fullName evidence="7">eIF2B GDP-GTP exchange factor subunit epsilon</fullName>
    </alternativeName>
</protein>
<dbReference type="CDD" id="cd11558">
    <property type="entry name" value="W2_eIF2B_epsilon"/>
    <property type="match status" value="1"/>
</dbReference>
<keyword evidence="4" id="KW-0396">Initiation factor</keyword>
<evidence type="ECO:0000256" key="7">
    <source>
        <dbReference type="ARBA" id="ARBA00044345"/>
    </source>
</evidence>
<dbReference type="InterPro" id="IPR035543">
    <property type="entry name" value="eIF-2B_epsilon_N"/>
</dbReference>
<dbReference type="PANTHER" id="PTHR45887:SF1">
    <property type="entry name" value="TRANSLATION INITIATION FACTOR EIF-2B SUBUNIT EPSILON"/>
    <property type="match status" value="1"/>
</dbReference>
<comment type="subcellular location">
    <subcellularLocation>
        <location evidence="1">Cytoplasm</location>
        <location evidence="1">Cytosol</location>
    </subcellularLocation>
</comment>
<dbReference type="InterPro" id="IPR016024">
    <property type="entry name" value="ARM-type_fold"/>
</dbReference>
<dbReference type="FunFam" id="1.25.40.180:FF:000022">
    <property type="entry name" value="Translation initiation factor eIF-2B epsilon subunit"/>
    <property type="match status" value="1"/>
</dbReference>
<dbReference type="InterPro" id="IPR029044">
    <property type="entry name" value="Nucleotide-diphossugar_trans"/>
</dbReference>
<dbReference type="OrthoDB" id="424572at2759"/>
<evidence type="ECO:0000259" key="9">
    <source>
        <dbReference type="PROSITE" id="PS51363"/>
    </source>
</evidence>
<dbReference type="Pfam" id="PF00483">
    <property type="entry name" value="NTP_transferase"/>
    <property type="match status" value="1"/>
</dbReference>
<dbReference type="InterPro" id="IPR056764">
    <property type="entry name" value="LbH_EIF2B3/5"/>
</dbReference>
<name>A0A8J4UY24_9MYCE</name>
<dbReference type="SUPFAM" id="SSF53448">
    <property type="entry name" value="Nucleotide-diphospho-sugar transferases"/>
    <property type="match status" value="1"/>
</dbReference>
<accession>A0A8J4UY24</accession>
<comment type="similarity">
    <text evidence="2">Belongs to the eIF-2B gamma/epsilon subunits family.</text>
</comment>
<dbReference type="GO" id="GO:0005085">
    <property type="term" value="F:guanyl-nucleotide exchange factor activity"/>
    <property type="evidence" value="ECO:0007669"/>
    <property type="project" value="InterPro"/>
</dbReference>
<dbReference type="InterPro" id="IPR003307">
    <property type="entry name" value="W2_domain"/>
</dbReference>
<dbReference type="EMBL" id="AJWJ01000326">
    <property type="protein sequence ID" value="KAF2071925.1"/>
    <property type="molecule type" value="Genomic_DNA"/>
</dbReference>
<dbReference type="InterPro" id="IPR051956">
    <property type="entry name" value="eIF2B_epsilon"/>
</dbReference>
<reference evidence="10" key="1">
    <citation type="submission" date="2020-01" db="EMBL/GenBank/DDBJ databases">
        <title>Development of genomics and gene disruption for Polysphondylium violaceum indicates a role for the polyketide synthase stlB in stalk morphogenesis.</title>
        <authorList>
            <person name="Narita B."/>
            <person name="Kawabe Y."/>
            <person name="Kin K."/>
            <person name="Saito T."/>
            <person name="Gibbs R."/>
            <person name="Kuspa A."/>
            <person name="Muzny D."/>
            <person name="Queller D."/>
            <person name="Richards S."/>
            <person name="Strassman J."/>
            <person name="Sucgang R."/>
            <person name="Worley K."/>
            <person name="Schaap P."/>
        </authorList>
    </citation>
    <scope>NUCLEOTIDE SEQUENCE</scope>
    <source>
        <strain evidence="10">QSvi11</strain>
    </source>
</reference>
<dbReference type="CDD" id="cd04197">
    <property type="entry name" value="eIF-2B_epsilon_N"/>
    <property type="match status" value="1"/>
</dbReference>
<keyword evidence="3" id="KW-0963">Cytoplasm</keyword>
<dbReference type="Gene3D" id="2.160.10.10">
    <property type="entry name" value="Hexapeptide repeat proteins"/>
    <property type="match status" value="1"/>
</dbReference>
<dbReference type="Gene3D" id="1.25.40.180">
    <property type="match status" value="1"/>
</dbReference>